<dbReference type="InterPro" id="IPR002076">
    <property type="entry name" value="ELO_fam"/>
</dbReference>
<evidence type="ECO:0000256" key="3">
    <source>
        <dbReference type="ARBA" id="ARBA00022516"/>
    </source>
</evidence>
<keyword evidence="7 11" id="KW-1133">Transmembrane helix</keyword>
<dbReference type="GO" id="GO:0019367">
    <property type="term" value="P:fatty acid elongation, saturated fatty acid"/>
    <property type="evidence" value="ECO:0007669"/>
    <property type="project" value="TreeGrafter"/>
</dbReference>
<dbReference type="OrthoDB" id="10259681at2759"/>
<evidence type="ECO:0000256" key="6">
    <source>
        <dbReference type="ARBA" id="ARBA00022832"/>
    </source>
</evidence>
<sequence length="281" mass="32988">MSWFYDEERERIAADPTKALNIKYVPSTRFWFEEGLPHYQIIQLFVAYWHYTILISFLYILTVFGIQKSMARRKPMNLKWSLFAWNGSLAVFSIFGAIRTLEEVFNTVYYHGLYKGLCYGYEPSSMAAHWYLFFAVSKFVELGDTVFLALRKKPLTFLHCYHHCTVMVYTFHAGSEVMGMGRWFMGMNFIAHSFMYTYYAIMSVGIRLPRGLAKFVTLVQLLQMFVGLAVSLSANVVKHVLHMPCQQSLQNLYLSYAIYASYAVLFLQFFYQRYSNKSKRE</sequence>
<keyword evidence="8 11" id="KW-0443">Lipid metabolism</keyword>
<keyword evidence="4 11" id="KW-0808">Transferase</keyword>
<gene>
    <name evidence="12" type="ORF">BOKJ2_LOCUS12054</name>
</gene>
<evidence type="ECO:0000256" key="7">
    <source>
        <dbReference type="ARBA" id="ARBA00022989"/>
    </source>
</evidence>
<evidence type="ECO:0000256" key="9">
    <source>
        <dbReference type="ARBA" id="ARBA00023136"/>
    </source>
</evidence>
<dbReference type="Proteomes" id="UP000783686">
    <property type="component" value="Unassembled WGS sequence"/>
</dbReference>
<dbReference type="GO" id="GO:0034625">
    <property type="term" value="P:fatty acid elongation, monounsaturated fatty acid"/>
    <property type="evidence" value="ECO:0007669"/>
    <property type="project" value="TreeGrafter"/>
</dbReference>
<proteinExistence type="inferred from homology"/>
<organism evidence="12 13">
    <name type="scientific">Bursaphelenchus okinawaensis</name>
    <dbReference type="NCBI Taxonomy" id="465554"/>
    <lineage>
        <taxon>Eukaryota</taxon>
        <taxon>Metazoa</taxon>
        <taxon>Ecdysozoa</taxon>
        <taxon>Nematoda</taxon>
        <taxon>Chromadorea</taxon>
        <taxon>Rhabditida</taxon>
        <taxon>Tylenchina</taxon>
        <taxon>Tylenchomorpha</taxon>
        <taxon>Aphelenchoidea</taxon>
        <taxon>Aphelenchoididae</taxon>
        <taxon>Bursaphelenchus</taxon>
    </lineage>
</organism>
<comment type="catalytic activity">
    <reaction evidence="11">
        <text>a very-long-chain acyl-CoA + malonyl-CoA + H(+) = a very-long-chain 3-oxoacyl-CoA + CO2 + CoA</text>
        <dbReference type="Rhea" id="RHEA:32727"/>
        <dbReference type="ChEBI" id="CHEBI:15378"/>
        <dbReference type="ChEBI" id="CHEBI:16526"/>
        <dbReference type="ChEBI" id="CHEBI:57287"/>
        <dbReference type="ChEBI" id="CHEBI:57384"/>
        <dbReference type="ChEBI" id="CHEBI:90725"/>
        <dbReference type="ChEBI" id="CHEBI:90736"/>
        <dbReference type="EC" id="2.3.1.199"/>
    </reaction>
</comment>
<evidence type="ECO:0000313" key="12">
    <source>
        <dbReference type="EMBL" id="CAD5226391.1"/>
    </source>
</evidence>
<dbReference type="AlphaFoldDB" id="A0A811LGS1"/>
<comment type="similarity">
    <text evidence="11">Belongs to the ELO family.</text>
</comment>
<evidence type="ECO:0000256" key="2">
    <source>
        <dbReference type="ARBA" id="ARBA00005194"/>
    </source>
</evidence>
<evidence type="ECO:0000256" key="11">
    <source>
        <dbReference type="RuleBase" id="RU361115"/>
    </source>
</evidence>
<comment type="subcellular location">
    <subcellularLocation>
        <location evidence="1">Membrane</location>
        <topology evidence="1">Multi-pass membrane protein</topology>
    </subcellularLocation>
</comment>
<keyword evidence="13" id="KW-1185">Reference proteome</keyword>
<evidence type="ECO:0000256" key="8">
    <source>
        <dbReference type="ARBA" id="ARBA00023098"/>
    </source>
</evidence>
<feature type="transmembrane region" description="Helical" evidence="11">
    <location>
        <begin position="41"/>
        <end position="66"/>
    </location>
</feature>
<evidence type="ECO:0000313" key="13">
    <source>
        <dbReference type="Proteomes" id="UP000614601"/>
    </source>
</evidence>
<evidence type="ECO:0000256" key="4">
    <source>
        <dbReference type="ARBA" id="ARBA00022679"/>
    </source>
</evidence>
<keyword evidence="5 11" id="KW-0812">Transmembrane</keyword>
<dbReference type="GO" id="GO:0009922">
    <property type="term" value="F:fatty acid elongase activity"/>
    <property type="evidence" value="ECO:0007669"/>
    <property type="project" value="UniProtKB-EC"/>
</dbReference>
<dbReference type="GO" id="GO:0034626">
    <property type="term" value="P:fatty acid elongation, polyunsaturated fatty acid"/>
    <property type="evidence" value="ECO:0007669"/>
    <property type="project" value="TreeGrafter"/>
</dbReference>
<dbReference type="PANTHER" id="PTHR11157">
    <property type="entry name" value="FATTY ACID ACYL TRANSFERASE-RELATED"/>
    <property type="match status" value="1"/>
</dbReference>
<dbReference type="EMBL" id="CAJFDH010000005">
    <property type="protein sequence ID" value="CAD5226391.1"/>
    <property type="molecule type" value="Genomic_DNA"/>
</dbReference>
<feature type="transmembrane region" description="Helical" evidence="11">
    <location>
        <begin position="130"/>
        <end position="150"/>
    </location>
</feature>
<dbReference type="EC" id="2.3.1.199" evidence="11"/>
<feature type="transmembrane region" description="Helical" evidence="11">
    <location>
        <begin position="252"/>
        <end position="271"/>
    </location>
</feature>
<dbReference type="PANTHER" id="PTHR11157:SF17">
    <property type="entry name" value="ELONGATION OF VERY LONG CHAIN FATTY ACIDS PROTEIN 6"/>
    <property type="match status" value="1"/>
</dbReference>
<dbReference type="EMBL" id="CAJFCW020000005">
    <property type="protein sequence ID" value="CAG9122096.1"/>
    <property type="molecule type" value="Genomic_DNA"/>
</dbReference>
<dbReference type="GO" id="GO:0005789">
    <property type="term" value="C:endoplasmic reticulum membrane"/>
    <property type="evidence" value="ECO:0007669"/>
    <property type="project" value="TreeGrafter"/>
</dbReference>
<reference evidence="12" key="1">
    <citation type="submission" date="2020-09" db="EMBL/GenBank/DDBJ databases">
        <authorList>
            <person name="Kikuchi T."/>
        </authorList>
    </citation>
    <scope>NUCLEOTIDE SEQUENCE</scope>
    <source>
        <strain evidence="12">SH1</strain>
    </source>
</reference>
<feature type="transmembrane region" description="Helical" evidence="11">
    <location>
        <begin position="157"/>
        <end position="174"/>
    </location>
</feature>
<dbReference type="UniPathway" id="UPA00094"/>
<comment type="caution">
    <text evidence="12">The sequence shown here is derived from an EMBL/GenBank/DDBJ whole genome shotgun (WGS) entry which is preliminary data.</text>
</comment>
<comment type="pathway">
    <text evidence="2">Lipid metabolism; fatty acid biosynthesis.</text>
</comment>
<keyword evidence="10 11" id="KW-0275">Fatty acid biosynthesis</keyword>
<feature type="transmembrane region" description="Helical" evidence="11">
    <location>
        <begin position="211"/>
        <end position="232"/>
    </location>
</feature>
<dbReference type="Proteomes" id="UP000614601">
    <property type="component" value="Unassembled WGS sequence"/>
</dbReference>
<keyword evidence="9 11" id="KW-0472">Membrane</keyword>
<feature type="transmembrane region" description="Helical" evidence="11">
    <location>
        <begin position="78"/>
        <end position="98"/>
    </location>
</feature>
<evidence type="ECO:0000256" key="10">
    <source>
        <dbReference type="ARBA" id="ARBA00023160"/>
    </source>
</evidence>
<keyword evidence="3 11" id="KW-0444">Lipid biosynthesis</keyword>
<accession>A0A811LGS1</accession>
<dbReference type="GO" id="GO:0042761">
    <property type="term" value="P:very long-chain fatty acid biosynthetic process"/>
    <property type="evidence" value="ECO:0007669"/>
    <property type="project" value="TreeGrafter"/>
</dbReference>
<dbReference type="Pfam" id="PF01151">
    <property type="entry name" value="ELO"/>
    <property type="match status" value="1"/>
</dbReference>
<evidence type="ECO:0000256" key="5">
    <source>
        <dbReference type="ARBA" id="ARBA00022692"/>
    </source>
</evidence>
<name>A0A811LGS1_9BILA</name>
<dbReference type="GO" id="GO:0030148">
    <property type="term" value="P:sphingolipid biosynthetic process"/>
    <property type="evidence" value="ECO:0007669"/>
    <property type="project" value="TreeGrafter"/>
</dbReference>
<keyword evidence="6 11" id="KW-0276">Fatty acid metabolism</keyword>
<protein>
    <recommendedName>
        <fullName evidence="11">Elongation of very long chain fatty acids protein</fullName>
        <ecNumber evidence="11">2.3.1.199</ecNumber>
    </recommendedName>
    <alternativeName>
        <fullName evidence="11">Very-long-chain 3-oxoacyl-CoA synthase</fullName>
    </alternativeName>
</protein>
<evidence type="ECO:0000256" key="1">
    <source>
        <dbReference type="ARBA" id="ARBA00004141"/>
    </source>
</evidence>